<gene>
    <name evidence="1" type="ORF">BSZ19_02135</name>
</gene>
<comment type="caution">
    <text evidence="1">The sequence shown here is derived from an EMBL/GenBank/DDBJ whole genome shotgun (WGS) entry which is preliminary data.</text>
</comment>
<evidence type="ECO:0000313" key="1">
    <source>
        <dbReference type="EMBL" id="OSJ36854.1"/>
    </source>
</evidence>
<dbReference type="RefSeq" id="WP_085398330.1">
    <property type="nucleotide sequence ID" value="NZ_NAFL01000167.1"/>
</dbReference>
<dbReference type="AlphaFoldDB" id="A0A1Y2JYP6"/>
<name>A0A1Y2JYP6_BRAJP</name>
<reference evidence="1 2" key="1">
    <citation type="submission" date="2017-03" db="EMBL/GenBank/DDBJ databases">
        <title>Whole genome sequences of fourteen strains of Bradyrhizobium canariense and one strain of Bradyrhizobium japonicum isolated from Lupinus (Papilionoideae: Genisteae) species in Algeria.</title>
        <authorList>
            <person name="Crovadore J."/>
            <person name="Chekireb D."/>
            <person name="Brachmann A."/>
            <person name="Chablais R."/>
            <person name="Cochard B."/>
            <person name="Lefort F."/>
        </authorList>
    </citation>
    <scope>NUCLEOTIDE SEQUENCE [LARGE SCALE GENOMIC DNA]</scope>
    <source>
        <strain evidence="1 2">UBMA197</strain>
    </source>
</reference>
<dbReference type="Proteomes" id="UP000193335">
    <property type="component" value="Unassembled WGS sequence"/>
</dbReference>
<organism evidence="1 2">
    <name type="scientific">Bradyrhizobium japonicum</name>
    <dbReference type="NCBI Taxonomy" id="375"/>
    <lineage>
        <taxon>Bacteria</taxon>
        <taxon>Pseudomonadati</taxon>
        <taxon>Pseudomonadota</taxon>
        <taxon>Alphaproteobacteria</taxon>
        <taxon>Hyphomicrobiales</taxon>
        <taxon>Nitrobacteraceae</taxon>
        <taxon>Bradyrhizobium</taxon>
    </lineage>
</organism>
<accession>A0A1Y2JYP6</accession>
<sequence>MKDFPHASFPPDVISIMTTALDSALSTLPHPVSSAQVTSISESILRSTKEGERDPKVLARMAMLELMVSPRV</sequence>
<protein>
    <submittedName>
        <fullName evidence="1">Uncharacterized protein</fullName>
    </submittedName>
</protein>
<evidence type="ECO:0000313" key="2">
    <source>
        <dbReference type="Proteomes" id="UP000193335"/>
    </source>
</evidence>
<dbReference type="EMBL" id="NAFL01000167">
    <property type="protein sequence ID" value="OSJ36854.1"/>
    <property type="molecule type" value="Genomic_DNA"/>
</dbReference>
<proteinExistence type="predicted"/>